<comment type="subcellular location">
    <subcellularLocation>
        <location evidence="1">Cell membrane</location>
        <topology evidence="1">Multi-pass membrane protein</topology>
    </subcellularLocation>
</comment>
<dbReference type="EMBL" id="BAAANE010000008">
    <property type="protein sequence ID" value="GAA1650721.1"/>
    <property type="molecule type" value="Genomic_DNA"/>
</dbReference>
<feature type="transmembrane region" description="Helical" evidence="9">
    <location>
        <begin position="32"/>
        <end position="50"/>
    </location>
</feature>
<feature type="transmembrane region" description="Helical" evidence="9">
    <location>
        <begin position="365"/>
        <end position="382"/>
    </location>
</feature>
<feature type="transmembrane region" description="Helical" evidence="9">
    <location>
        <begin position="394"/>
        <end position="417"/>
    </location>
</feature>
<keyword evidence="3" id="KW-1003">Cell membrane</keyword>
<organism evidence="10 11">
    <name type="scientific">Kribbella alba</name>
    <dbReference type="NCBI Taxonomy" id="190197"/>
    <lineage>
        <taxon>Bacteria</taxon>
        <taxon>Bacillati</taxon>
        <taxon>Actinomycetota</taxon>
        <taxon>Actinomycetes</taxon>
        <taxon>Propionibacteriales</taxon>
        <taxon>Kribbellaceae</taxon>
        <taxon>Kribbella</taxon>
    </lineage>
</organism>
<dbReference type="Pfam" id="PF02447">
    <property type="entry name" value="GntP_permease"/>
    <property type="match status" value="2"/>
</dbReference>
<dbReference type="RefSeq" id="WP_344114266.1">
    <property type="nucleotide sequence ID" value="NZ_BAAANE010000008.1"/>
</dbReference>
<evidence type="ECO:0000313" key="10">
    <source>
        <dbReference type="EMBL" id="GAA1650721.1"/>
    </source>
</evidence>
<sequence>MSLASGVNTLTAIHTDSQADVNAPWNGHDTRVLIVAVIGIALIVLLIVVWKVHAFLALTIGALFVGLASGIGAGDVTKSYETGVGGVLGYVGVLIALGAMLGKLLADSGGADEVVDTLLRGKPATLPWKMGLIAGIIGIPMFFEIGLVLLIPIVMLAVRRTGGRAMLLGIPALAGLSVLHGFVPPHPGPLAAIGILKGDVGITLALGLLVAIPSVVVAGPLFGRLAAQWVPIGASGAALAVTGGSRRSGVASAGADGDGDRSTRPVGVGQDTQDTAVTGRAQDPEATSTPSFTWTLVTVLSPVVLMLIKAASDVWMSKDATLYPVLQFIGDPVVALLIAVLLAMYTFGTGVGFTVAVLSRKIGESLYPIVGVMLIVGAGGGFKQVLVDGGTGTAIAKIAIAASLSALVLGWMVAVLIRLATGSATVATVTAAGIVAPLATGLNATNLALVVLAIGAGSLFFSHVNDAGFWLVKEYFGLTVGETIKTWSVMETIISVMGLGLTLLLSLFF</sequence>
<evidence type="ECO:0000256" key="6">
    <source>
        <dbReference type="ARBA" id="ARBA00023136"/>
    </source>
</evidence>
<evidence type="ECO:0000256" key="4">
    <source>
        <dbReference type="ARBA" id="ARBA00022692"/>
    </source>
</evidence>
<evidence type="ECO:0000256" key="2">
    <source>
        <dbReference type="ARBA" id="ARBA00022448"/>
    </source>
</evidence>
<accession>A0ABN2FK21</accession>
<feature type="transmembrane region" description="Helical" evidence="9">
    <location>
        <begin position="87"/>
        <end position="106"/>
    </location>
</feature>
<name>A0ABN2FK21_9ACTN</name>
<feature type="transmembrane region" description="Helical" evidence="9">
    <location>
        <begin position="126"/>
        <end position="158"/>
    </location>
</feature>
<evidence type="ECO:0000256" key="1">
    <source>
        <dbReference type="ARBA" id="ARBA00004651"/>
    </source>
</evidence>
<reference evidence="10 11" key="1">
    <citation type="journal article" date="2019" name="Int. J. Syst. Evol. Microbiol.">
        <title>The Global Catalogue of Microorganisms (GCM) 10K type strain sequencing project: providing services to taxonomists for standard genome sequencing and annotation.</title>
        <authorList>
            <consortium name="The Broad Institute Genomics Platform"/>
            <consortium name="The Broad Institute Genome Sequencing Center for Infectious Disease"/>
            <person name="Wu L."/>
            <person name="Ma J."/>
        </authorList>
    </citation>
    <scope>NUCLEOTIDE SEQUENCE [LARGE SCALE GENOMIC DNA]</scope>
    <source>
        <strain evidence="10 11">JCM 14306</strain>
    </source>
</reference>
<keyword evidence="4 9" id="KW-0812">Transmembrane</keyword>
<feature type="transmembrane region" description="Helical" evidence="9">
    <location>
        <begin position="448"/>
        <end position="472"/>
    </location>
</feature>
<evidence type="ECO:0000256" key="5">
    <source>
        <dbReference type="ARBA" id="ARBA00022989"/>
    </source>
</evidence>
<feature type="transmembrane region" description="Helical" evidence="9">
    <location>
        <begin position="484"/>
        <end position="508"/>
    </location>
</feature>
<feature type="transmembrane region" description="Helical" evidence="9">
    <location>
        <begin position="56"/>
        <end position="75"/>
    </location>
</feature>
<feature type="transmembrane region" description="Helical" evidence="9">
    <location>
        <begin position="202"/>
        <end position="222"/>
    </location>
</feature>
<feature type="region of interest" description="Disordered" evidence="8">
    <location>
        <begin position="250"/>
        <end position="288"/>
    </location>
</feature>
<evidence type="ECO:0000256" key="9">
    <source>
        <dbReference type="SAM" id="Phobius"/>
    </source>
</evidence>
<dbReference type="Proteomes" id="UP001501319">
    <property type="component" value="Unassembled WGS sequence"/>
</dbReference>
<dbReference type="PANTHER" id="PTHR30354">
    <property type="entry name" value="GNT FAMILY GLUCONATE TRANSPORTER"/>
    <property type="match status" value="1"/>
</dbReference>
<protein>
    <submittedName>
        <fullName evidence="10">Gluconate:H+ symporter</fullName>
    </submittedName>
</protein>
<evidence type="ECO:0000313" key="11">
    <source>
        <dbReference type="Proteomes" id="UP001501319"/>
    </source>
</evidence>
<proteinExistence type="inferred from homology"/>
<keyword evidence="2" id="KW-0813">Transport</keyword>
<keyword evidence="11" id="KW-1185">Reference proteome</keyword>
<evidence type="ECO:0000256" key="8">
    <source>
        <dbReference type="SAM" id="MobiDB-lite"/>
    </source>
</evidence>
<feature type="transmembrane region" description="Helical" evidence="9">
    <location>
        <begin position="332"/>
        <end position="358"/>
    </location>
</feature>
<comment type="caution">
    <text evidence="10">The sequence shown here is derived from an EMBL/GenBank/DDBJ whole genome shotgun (WGS) entry which is preliminary data.</text>
</comment>
<gene>
    <name evidence="10" type="ORF">GCM10009744_47930</name>
</gene>
<evidence type="ECO:0000256" key="7">
    <source>
        <dbReference type="ARBA" id="ARBA00049663"/>
    </source>
</evidence>
<keyword evidence="6 9" id="KW-0472">Membrane</keyword>
<feature type="transmembrane region" description="Helical" evidence="9">
    <location>
        <begin position="424"/>
        <end position="442"/>
    </location>
</feature>
<evidence type="ECO:0000256" key="3">
    <source>
        <dbReference type="ARBA" id="ARBA00022475"/>
    </source>
</evidence>
<comment type="similarity">
    <text evidence="7">Belongs to the GntP permease family.</text>
</comment>
<dbReference type="InterPro" id="IPR003474">
    <property type="entry name" value="Glcn_transporter"/>
</dbReference>
<feature type="transmembrane region" description="Helical" evidence="9">
    <location>
        <begin position="165"/>
        <end position="182"/>
    </location>
</feature>
<dbReference type="PANTHER" id="PTHR30354:SF22">
    <property type="entry name" value="HIGH-AFFINITY GLUCONATE TRANSPORTER"/>
    <property type="match status" value="1"/>
</dbReference>
<keyword evidence="5 9" id="KW-1133">Transmembrane helix</keyword>